<dbReference type="EMBL" id="JANPWB010000007">
    <property type="protein sequence ID" value="KAJ1168544.1"/>
    <property type="molecule type" value="Genomic_DNA"/>
</dbReference>
<dbReference type="Proteomes" id="UP001066276">
    <property type="component" value="Chromosome 4_1"/>
</dbReference>
<feature type="compositionally biased region" description="Basic and acidic residues" evidence="1">
    <location>
        <begin position="104"/>
        <end position="117"/>
    </location>
</feature>
<organism evidence="2 3">
    <name type="scientific">Pleurodeles waltl</name>
    <name type="common">Iberian ribbed newt</name>
    <dbReference type="NCBI Taxonomy" id="8319"/>
    <lineage>
        <taxon>Eukaryota</taxon>
        <taxon>Metazoa</taxon>
        <taxon>Chordata</taxon>
        <taxon>Craniata</taxon>
        <taxon>Vertebrata</taxon>
        <taxon>Euteleostomi</taxon>
        <taxon>Amphibia</taxon>
        <taxon>Batrachia</taxon>
        <taxon>Caudata</taxon>
        <taxon>Salamandroidea</taxon>
        <taxon>Salamandridae</taxon>
        <taxon>Pleurodelinae</taxon>
        <taxon>Pleurodeles</taxon>
    </lineage>
</organism>
<sequence>MGTPLSSVNLIYGLLPRAPGLAPLKTGAPVRDGAEPNTEPQTGENHMRRSYPPRQGHDMHRNPADKESINKELEPTSQDRGMLAPVCILSRDHVFRGNPKKQHYQREAEEEKDKGDVAEDGALSQFPEGTKESSPPGSLYDFRGNKGRDEDAVGEKRGGAAKRGANERNASRQMDGEKKGVEKKTSHPEDRTEEGIEWPPGDRQAHTPSHVPGGTRLLKVRNLFLSEEGKKKGLEGGGVKRGKGTGPTERACIEKKTFY</sequence>
<evidence type="ECO:0000313" key="3">
    <source>
        <dbReference type="Proteomes" id="UP001066276"/>
    </source>
</evidence>
<accession>A0AAV7SWJ2</accession>
<gene>
    <name evidence="2" type="ORF">NDU88_000466</name>
</gene>
<protein>
    <submittedName>
        <fullName evidence="2">Uncharacterized protein</fullName>
    </submittedName>
</protein>
<feature type="compositionally biased region" description="Basic and acidic residues" evidence="1">
    <location>
        <begin position="143"/>
        <end position="194"/>
    </location>
</feature>
<evidence type="ECO:0000256" key="1">
    <source>
        <dbReference type="SAM" id="MobiDB-lite"/>
    </source>
</evidence>
<comment type="caution">
    <text evidence="2">The sequence shown here is derived from an EMBL/GenBank/DDBJ whole genome shotgun (WGS) entry which is preliminary data.</text>
</comment>
<name>A0AAV7SWJ2_PLEWA</name>
<feature type="region of interest" description="Disordered" evidence="1">
    <location>
        <begin position="18"/>
        <end position="215"/>
    </location>
</feature>
<keyword evidence="3" id="KW-1185">Reference proteome</keyword>
<proteinExistence type="predicted"/>
<reference evidence="2" key="1">
    <citation type="journal article" date="2022" name="bioRxiv">
        <title>Sequencing and chromosome-scale assembly of the giantPleurodeles waltlgenome.</title>
        <authorList>
            <person name="Brown T."/>
            <person name="Elewa A."/>
            <person name="Iarovenko S."/>
            <person name="Subramanian E."/>
            <person name="Araus A.J."/>
            <person name="Petzold A."/>
            <person name="Susuki M."/>
            <person name="Suzuki K.-i.T."/>
            <person name="Hayashi T."/>
            <person name="Toyoda A."/>
            <person name="Oliveira C."/>
            <person name="Osipova E."/>
            <person name="Leigh N.D."/>
            <person name="Simon A."/>
            <person name="Yun M.H."/>
        </authorList>
    </citation>
    <scope>NUCLEOTIDE SEQUENCE</scope>
    <source>
        <strain evidence="2">20211129_DDA</strain>
        <tissue evidence="2">Liver</tissue>
    </source>
</reference>
<evidence type="ECO:0000313" key="2">
    <source>
        <dbReference type="EMBL" id="KAJ1168544.1"/>
    </source>
</evidence>
<dbReference type="AlphaFoldDB" id="A0AAV7SWJ2"/>
<feature type="compositionally biased region" description="Basic and acidic residues" evidence="1">
    <location>
        <begin position="55"/>
        <end position="74"/>
    </location>
</feature>